<protein>
    <recommendedName>
        <fullName evidence="1">Integrase core domain-containing protein</fullName>
    </recommendedName>
</protein>
<feature type="domain" description="Integrase core" evidence="1">
    <location>
        <begin position="140"/>
        <end position="314"/>
    </location>
</feature>
<dbReference type="PANTHER" id="PTHR46177">
    <property type="entry name" value="INTEGRASE CATALYTIC DOMAIN-CONTAINING PROTEIN"/>
    <property type="match status" value="1"/>
</dbReference>
<evidence type="ECO:0000313" key="3">
    <source>
        <dbReference type="Proteomes" id="UP001175227"/>
    </source>
</evidence>
<dbReference type="Proteomes" id="UP001175227">
    <property type="component" value="Unassembled WGS sequence"/>
</dbReference>
<dbReference type="AlphaFoldDB" id="A0AA39NVK7"/>
<name>A0AA39NVK7_9AGAR</name>
<evidence type="ECO:0000259" key="1">
    <source>
        <dbReference type="Pfam" id="PF24764"/>
    </source>
</evidence>
<dbReference type="Pfam" id="PF24764">
    <property type="entry name" value="rva_4"/>
    <property type="match status" value="1"/>
</dbReference>
<dbReference type="InterPro" id="IPR058913">
    <property type="entry name" value="Integrase_dom_put"/>
</dbReference>
<sequence length="439" mass="51350">MPNQYLPRVPDEIIRPRLEELWQCQGNMTDEIICQELQKVFDTKKYTLSLTTFKRIRKRLGFLNTRQQKHTVETISEDLTALRVRFPKAGYFELRKNLSREKNKRVSRKVFSTDRIKEWVHLMEPDSAARRLRGRFNRKVFHCAGVNNIWCMDQHDKWKYRFGLCLHHGLDPFTGVIKWMKVWWNNSNPILICKYYLDIVEKTGHGPLLTQSDMGNENGNVARAQSYLRQWADPSLNGTIQHRWKFDKKNIPSEILWSVFRRTFTFGFEGVLQHGVEQGCSLVFRYLFIPWLQHECDEYVTRNNTHKKRHDRNVARPNGVPILIEQAPERFGAEDFKVAFSAESINEARQLYAPPDHPVLKLVPDTFATLAHGFITDLGNPEVNQNVVWDIYLSLRAKFYDAGIFTSQDWEVAASLDNGVNTDPHRPGKADLNLYSLNI</sequence>
<dbReference type="EMBL" id="JAUEPR010000039">
    <property type="protein sequence ID" value="KAK0472653.1"/>
    <property type="molecule type" value="Genomic_DNA"/>
</dbReference>
<accession>A0AA39NVK7</accession>
<evidence type="ECO:0000313" key="2">
    <source>
        <dbReference type="EMBL" id="KAK0472653.1"/>
    </source>
</evidence>
<organism evidence="2 3">
    <name type="scientific">Armillaria novae-zelandiae</name>
    <dbReference type="NCBI Taxonomy" id="153914"/>
    <lineage>
        <taxon>Eukaryota</taxon>
        <taxon>Fungi</taxon>
        <taxon>Dikarya</taxon>
        <taxon>Basidiomycota</taxon>
        <taxon>Agaricomycotina</taxon>
        <taxon>Agaricomycetes</taxon>
        <taxon>Agaricomycetidae</taxon>
        <taxon>Agaricales</taxon>
        <taxon>Marasmiineae</taxon>
        <taxon>Physalacriaceae</taxon>
        <taxon>Armillaria</taxon>
    </lineage>
</organism>
<proteinExistence type="predicted"/>
<keyword evidence="3" id="KW-1185">Reference proteome</keyword>
<gene>
    <name evidence="2" type="ORF">IW261DRAFT_1553317</name>
</gene>
<dbReference type="PANTHER" id="PTHR46177:SF1">
    <property type="entry name" value="INTEGRASE CATALYTIC DOMAIN-CONTAINING PROTEIN"/>
    <property type="match status" value="1"/>
</dbReference>
<reference evidence="2" key="1">
    <citation type="submission" date="2023-06" db="EMBL/GenBank/DDBJ databases">
        <authorList>
            <consortium name="Lawrence Berkeley National Laboratory"/>
            <person name="Ahrendt S."/>
            <person name="Sahu N."/>
            <person name="Indic B."/>
            <person name="Wong-Bajracharya J."/>
            <person name="Merenyi Z."/>
            <person name="Ke H.-M."/>
            <person name="Monk M."/>
            <person name="Kocsube S."/>
            <person name="Drula E."/>
            <person name="Lipzen A."/>
            <person name="Balint B."/>
            <person name="Henrissat B."/>
            <person name="Andreopoulos B."/>
            <person name="Martin F.M."/>
            <person name="Harder C.B."/>
            <person name="Rigling D."/>
            <person name="Ford K.L."/>
            <person name="Foster G.D."/>
            <person name="Pangilinan J."/>
            <person name="Papanicolaou A."/>
            <person name="Barry K."/>
            <person name="LaButti K."/>
            <person name="Viragh M."/>
            <person name="Koriabine M."/>
            <person name="Yan M."/>
            <person name="Riley R."/>
            <person name="Champramary S."/>
            <person name="Plett K.L."/>
            <person name="Tsai I.J."/>
            <person name="Slot J."/>
            <person name="Sipos G."/>
            <person name="Plett J."/>
            <person name="Nagy L.G."/>
            <person name="Grigoriev I.V."/>
        </authorList>
    </citation>
    <scope>NUCLEOTIDE SEQUENCE</scope>
    <source>
        <strain evidence="2">ICMP 16352</strain>
    </source>
</reference>
<comment type="caution">
    <text evidence="2">The sequence shown here is derived from an EMBL/GenBank/DDBJ whole genome shotgun (WGS) entry which is preliminary data.</text>
</comment>